<organism evidence="1 2">
    <name type="scientific">Nephila pilipes</name>
    <name type="common">Giant wood spider</name>
    <name type="synonym">Nephila maculata</name>
    <dbReference type="NCBI Taxonomy" id="299642"/>
    <lineage>
        <taxon>Eukaryota</taxon>
        <taxon>Metazoa</taxon>
        <taxon>Ecdysozoa</taxon>
        <taxon>Arthropoda</taxon>
        <taxon>Chelicerata</taxon>
        <taxon>Arachnida</taxon>
        <taxon>Araneae</taxon>
        <taxon>Araneomorphae</taxon>
        <taxon>Entelegynae</taxon>
        <taxon>Araneoidea</taxon>
        <taxon>Nephilidae</taxon>
        <taxon>Nephila</taxon>
    </lineage>
</organism>
<dbReference type="AlphaFoldDB" id="A0A8X6IJZ5"/>
<sequence length="113" mass="13118">MEIGILDAVRKGWPPKLDDDILKTMMDSDHRQTIKIGCPCSTIQDPLHLIGKLYRAVVKDELRPVIVAISYITGGETFQRREFLKCHQRLSESRNVFFLDRFQSATSYEESRF</sequence>
<proteinExistence type="predicted"/>
<dbReference type="EMBL" id="BMAW01091113">
    <property type="protein sequence ID" value="GFS48063.1"/>
    <property type="molecule type" value="Genomic_DNA"/>
</dbReference>
<evidence type="ECO:0000313" key="1">
    <source>
        <dbReference type="EMBL" id="GFS48063.1"/>
    </source>
</evidence>
<reference evidence="1" key="1">
    <citation type="submission" date="2020-08" db="EMBL/GenBank/DDBJ databases">
        <title>Multicomponent nature underlies the extraordinary mechanical properties of spider dragline silk.</title>
        <authorList>
            <person name="Kono N."/>
            <person name="Nakamura H."/>
            <person name="Mori M."/>
            <person name="Yoshida Y."/>
            <person name="Ohtoshi R."/>
            <person name="Malay A.D."/>
            <person name="Moran D.A.P."/>
            <person name="Tomita M."/>
            <person name="Numata K."/>
            <person name="Arakawa K."/>
        </authorList>
    </citation>
    <scope>NUCLEOTIDE SEQUENCE</scope>
</reference>
<gene>
    <name evidence="1" type="ORF">NPIL_665241</name>
</gene>
<keyword evidence="2" id="KW-1185">Reference proteome</keyword>
<dbReference type="Proteomes" id="UP000887013">
    <property type="component" value="Unassembled WGS sequence"/>
</dbReference>
<protein>
    <submittedName>
        <fullName evidence="1">Uncharacterized protein</fullName>
    </submittedName>
</protein>
<accession>A0A8X6IJZ5</accession>
<comment type="caution">
    <text evidence="1">The sequence shown here is derived from an EMBL/GenBank/DDBJ whole genome shotgun (WGS) entry which is preliminary data.</text>
</comment>
<name>A0A8X6IJZ5_NEPPI</name>
<evidence type="ECO:0000313" key="2">
    <source>
        <dbReference type="Proteomes" id="UP000887013"/>
    </source>
</evidence>